<evidence type="ECO:0000256" key="7">
    <source>
        <dbReference type="ARBA" id="ARBA00022741"/>
    </source>
</evidence>
<dbReference type="EMBL" id="JAOEGN010000002">
    <property type="protein sequence ID" value="MCU0104308.1"/>
    <property type="molecule type" value="Genomic_DNA"/>
</dbReference>
<comment type="caution">
    <text evidence="15">The sequence shown here is derived from an EMBL/GenBank/DDBJ whole genome shotgun (WGS) entry which is preliminary data.</text>
</comment>
<dbReference type="InterPro" id="IPR014729">
    <property type="entry name" value="Rossmann-like_a/b/a_fold"/>
</dbReference>
<feature type="short sequence motif" description="'KMSKS' region" evidence="13">
    <location>
        <begin position="263"/>
        <end position="267"/>
    </location>
</feature>
<keyword evidence="16" id="KW-1185">Reference proteome</keyword>
<protein>
    <recommendedName>
        <fullName evidence="13">Cysteine--tRNA ligase</fullName>
        <ecNumber evidence="13">6.1.1.16</ecNumber>
    </recommendedName>
    <alternativeName>
        <fullName evidence="13">Cysteinyl-tRNA synthetase</fullName>
        <shortName evidence="13">CysRS</shortName>
    </alternativeName>
</protein>
<keyword evidence="10 13" id="KW-0648">Protein biosynthesis</keyword>
<dbReference type="InterPro" id="IPR015803">
    <property type="entry name" value="Cys-tRNA-ligase"/>
</dbReference>
<keyword evidence="8 13" id="KW-0862">Zinc</keyword>
<evidence type="ECO:0000259" key="14">
    <source>
        <dbReference type="SMART" id="SM00840"/>
    </source>
</evidence>
<dbReference type="InterPro" id="IPR009080">
    <property type="entry name" value="tRNAsynth_Ia_anticodon-bd"/>
</dbReference>
<comment type="cofactor">
    <cofactor evidence="13">
        <name>Zn(2+)</name>
        <dbReference type="ChEBI" id="CHEBI:29105"/>
    </cofactor>
    <text evidence="13">Binds 1 zinc ion per subunit.</text>
</comment>
<dbReference type="PANTHER" id="PTHR10890">
    <property type="entry name" value="CYSTEINYL-TRNA SYNTHETASE"/>
    <property type="match status" value="1"/>
</dbReference>
<gene>
    <name evidence="13 15" type="primary">cysS</name>
    <name evidence="15" type="ORF">N7603_01405</name>
</gene>
<feature type="short sequence motif" description="'HIGH' region" evidence="13">
    <location>
        <begin position="29"/>
        <end position="39"/>
    </location>
</feature>
<keyword evidence="6 13" id="KW-0479">Metal-binding</keyword>
<organism evidence="15 16">
    <name type="scientific">Paracholeplasma vituli</name>
    <dbReference type="NCBI Taxonomy" id="69473"/>
    <lineage>
        <taxon>Bacteria</taxon>
        <taxon>Bacillati</taxon>
        <taxon>Mycoplasmatota</taxon>
        <taxon>Mollicutes</taxon>
        <taxon>Acholeplasmatales</taxon>
        <taxon>Acholeplasmataceae</taxon>
        <taxon>Paracholeplasma</taxon>
    </lineage>
</organism>
<comment type="catalytic activity">
    <reaction evidence="12 13">
        <text>tRNA(Cys) + L-cysteine + ATP = L-cysteinyl-tRNA(Cys) + AMP + diphosphate</text>
        <dbReference type="Rhea" id="RHEA:17773"/>
        <dbReference type="Rhea" id="RHEA-COMP:9661"/>
        <dbReference type="Rhea" id="RHEA-COMP:9679"/>
        <dbReference type="ChEBI" id="CHEBI:30616"/>
        <dbReference type="ChEBI" id="CHEBI:33019"/>
        <dbReference type="ChEBI" id="CHEBI:35235"/>
        <dbReference type="ChEBI" id="CHEBI:78442"/>
        <dbReference type="ChEBI" id="CHEBI:78517"/>
        <dbReference type="ChEBI" id="CHEBI:456215"/>
        <dbReference type="EC" id="6.1.1.16"/>
    </reaction>
</comment>
<dbReference type="HAMAP" id="MF_00041">
    <property type="entry name" value="Cys_tRNA_synth"/>
    <property type="match status" value="1"/>
</dbReference>
<evidence type="ECO:0000256" key="8">
    <source>
        <dbReference type="ARBA" id="ARBA00022833"/>
    </source>
</evidence>
<dbReference type="SUPFAM" id="SSF47323">
    <property type="entry name" value="Anticodon-binding domain of a subclass of class I aminoacyl-tRNA synthetases"/>
    <property type="match status" value="1"/>
</dbReference>
<dbReference type="Pfam" id="PF09190">
    <property type="entry name" value="DALR_2"/>
    <property type="match status" value="1"/>
</dbReference>
<sequence length="437" mass="50759">MKLFNSLTGKEEIFTPVKPNEISMYVCGPTVYNYIHIGNARPVVFFDVVKRYFKYLGCKVTYVSNITDVDDKIIDEAQKLNIDEKLLTQTFTEAFIKDTLALGSDLPDLMPKATNYITDMIFYINDLIEKGYAYQSGDSVYFRVQKIGHYGALSKQVLENLNVGARIDVDSQKETPFDFTLWKQTQTGLAFESPWGKGRPGWHTECAVMNHSIFNHLIDIHGGGSDLKFPHHENEMAQSCAHDNHELANTWMHVGRLDFGNEKMSKSIGNIILVKDLLENYEYQSFRLLLLSHHYRQPINYSDDLMKQFDNEWQRIKRAMKQAFVDISIARYKTVDINLDALERFREAMDDDFNISNVMTVVYDQIKSMNRSKEVEEIARYYHTITLILSILGIRLDLMPLSDEQIERYQAWQQARAEKRYSDADRIRMELVDLGLL</sequence>
<dbReference type="InterPro" id="IPR032678">
    <property type="entry name" value="tRNA-synt_1_cat_dom"/>
</dbReference>
<dbReference type="RefSeq" id="WP_262095531.1">
    <property type="nucleotide sequence ID" value="NZ_JAOEGN010000002.1"/>
</dbReference>
<evidence type="ECO:0000256" key="1">
    <source>
        <dbReference type="ARBA" id="ARBA00004496"/>
    </source>
</evidence>
<evidence type="ECO:0000313" key="16">
    <source>
        <dbReference type="Proteomes" id="UP001209076"/>
    </source>
</evidence>
<evidence type="ECO:0000256" key="10">
    <source>
        <dbReference type="ARBA" id="ARBA00022917"/>
    </source>
</evidence>
<dbReference type="Gene3D" id="3.40.50.620">
    <property type="entry name" value="HUPs"/>
    <property type="match status" value="1"/>
</dbReference>
<dbReference type="PRINTS" id="PR00983">
    <property type="entry name" value="TRNASYNTHCYS"/>
</dbReference>
<comment type="subunit">
    <text evidence="3 13">Monomer.</text>
</comment>
<reference evidence="16" key="1">
    <citation type="submission" date="2023-07" db="EMBL/GenBank/DDBJ databases">
        <title>Novel Mycoplasma species identified in domestic and wild animals.</title>
        <authorList>
            <person name="Volokhov D.V."/>
            <person name="Furtak V.A."/>
            <person name="Zagorodnyaya T.A."/>
        </authorList>
    </citation>
    <scope>NUCLEOTIDE SEQUENCE [LARGE SCALE GENOMIC DNA]</scope>
    <source>
        <strain evidence="16">92-19</strain>
    </source>
</reference>
<evidence type="ECO:0000256" key="5">
    <source>
        <dbReference type="ARBA" id="ARBA00022598"/>
    </source>
</evidence>
<dbReference type="Pfam" id="PF01406">
    <property type="entry name" value="tRNA-synt_1e"/>
    <property type="match status" value="1"/>
</dbReference>
<dbReference type="GO" id="GO:0004817">
    <property type="term" value="F:cysteine-tRNA ligase activity"/>
    <property type="evidence" value="ECO:0007669"/>
    <property type="project" value="UniProtKB-EC"/>
</dbReference>
<accession>A0ABT2PTM7</accession>
<keyword evidence="11 13" id="KW-0030">Aminoacyl-tRNA synthetase</keyword>
<dbReference type="Proteomes" id="UP001209076">
    <property type="component" value="Unassembled WGS sequence"/>
</dbReference>
<dbReference type="NCBIfam" id="TIGR00435">
    <property type="entry name" value="cysS"/>
    <property type="match status" value="1"/>
</dbReference>
<comment type="subcellular location">
    <subcellularLocation>
        <location evidence="1 13">Cytoplasm</location>
    </subcellularLocation>
</comment>
<evidence type="ECO:0000256" key="6">
    <source>
        <dbReference type="ARBA" id="ARBA00022723"/>
    </source>
</evidence>
<dbReference type="InterPro" id="IPR015273">
    <property type="entry name" value="Cys-tRNA-synt_Ia_DALR"/>
</dbReference>
<keyword evidence="5 13" id="KW-0436">Ligase</keyword>
<dbReference type="PANTHER" id="PTHR10890:SF3">
    <property type="entry name" value="CYSTEINE--TRNA LIGASE, CYTOPLASMIC"/>
    <property type="match status" value="1"/>
</dbReference>
<evidence type="ECO:0000256" key="13">
    <source>
        <dbReference type="HAMAP-Rule" id="MF_00041"/>
    </source>
</evidence>
<name>A0ABT2PTM7_9MOLU</name>
<feature type="domain" description="Cysteinyl-tRNA synthetase class Ia DALR" evidence="14">
    <location>
        <begin position="344"/>
        <end position="406"/>
    </location>
</feature>
<evidence type="ECO:0000256" key="3">
    <source>
        <dbReference type="ARBA" id="ARBA00011245"/>
    </source>
</evidence>
<dbReference type="Gene3D" id="1.20.120.1910">
    <property type="entry name" value="Cysteine-tRNA ligase, C-terminal anti-codon recognition domain"/>
    <property type="match status" value="1"/>
</dbReference>
<feature type="binding site" evidence="13">
    <location>
        <position position="27"/>
    </location>
    <ligand>
        <name>Zn(2+)</name>
        <dbReference type="ChEBI" id="CHEBI:29105"/>
    </ligand>
</feature>
<comment type="similarity">
    <text evidence="2 13">Belongs to the class-I aminoacyl-tRNA synthetase family.</text>
</comment>
<evidence type="ECO:0000256" key="4">
    <source>
        <dbReference type="ARBA" id="ARBA00022490"/>
    </source>
</evidence>
<evidence type="ECO:0000256" key="11">
    <source>
        <dbReference type="ARBA" id="ARBA00023146"/>
    </source>
</evidence>
<keyword evidence="4 13" id="KW-0963">Cytoplasm</keyword>
<dbReference type="CDD" id="cd00672">
    <property type="entry name" value="CysRS_core"/>
    <property type="match status" value="1"/>
</dbReference>
<keyword evidence="9 13" id="KW-0067">ATP-binding</keyword>
<feature type="binding site" evidence="13">
    <location>
        <position position="235"/>
    </location>
    <ligand>
        <name>Zn(2+)</name>
        <dbReference type="ChEBI" id="CHEBI:29105"/>
    </ligand>
</feature>
<feature type="binding site" evidence="13">
    <location>
        <position position="231"/>
    </location>
    <ligand>
        <name>Zn(2+)</name>
        <dbReference type="ChEBI" id="CHEBI:29105"/>
    </ligand>
</feature>
<feature type="binding site" evidence="13">
    <location>
        <position position="206"/>
    </location>
    <ligand>
        <name>Zn(2+)</name>
        <dbReference type="ChEBI" id="CHEBI:29105"/>
    </ligand>
</feature>
<evidence type="ECO:0000313" key="15">
    <source>
        <dbReference type="EMBL" id="MCU0104308.1"/>
    </source>
</evidence>
<dbReference type="SMART" id="SM00840">
    <property type="entry name" value="DALR_2"/>
    <property type="match status" value="1"/>
</dbReference>
<dbReference type="SUPFAM" id="SSF52374">
    <property type="entry name" value="Nucleotidylyl transferase"/>
    <property type="match status" value="1"/>
</dbReference>
<evidence type="ECO:0000256" key="2">
    <source>
        <dbReference type="ARBA" id="ARBA00005594"/>
    </source>
</evidence>
<feature type="binding site" evidence="13">
    <location>
        <position position="266"/>
    </location>
    <ligand>
        <name>ATP</name>
        <dbReference type="ChEBI" id="CHEBI:30616"/>
    </ligand>
</feature>
<evidence type="ECO:0000256" key="9">
    <source>
        <dbReference type="ARBA" id="ARBA00022840"/>
    </source>
</evidence>
<keyword evidence="7 13" id="KW-0547">Nucleotide-binding</keyword>
<dbReference type="InterPro" id="IPR024909">
    <property type="entry name" value="Cys-tRNA/MSH_ligase"/>
</dbReference>
<dbReference type="EC" id="6.1.1.16" evidence="13"/>
<evidence type="ECO:0000256" key="12">
    <source>
        <dbReference type="ARBA" id="ARBA00047398"/>
    </source>
</evidence>
<proteinExistence type="inferred from homology"/>